<proteinExistence type="predicted"/>
<organism evidence="1 2">
    <name type="scientific">Diaporthe vaccinii</name>
    <dbReference type="NCBI Taxonomy" id="105482"/>
    <lineage>
        <taxon>Eukaryota</taxon>
        <taxon>Fungi</taxon>
        <taxon>Dikarya</taxon>
        <taxon>Ascomycota</taxon>
        <taxon>Pezizomycotina</taxon>
        <taxon>Sordariomycetes</taxon>
        <taxon>Sordariomycetidae</taxon>
        <taxon>Diaporthales</taxon>
        <taxon>Diaporthaceae</taxon>
        <taxon>Diaporthe</taxon>
        <taxon>Diaporthe eres species complex</taxon>
    </lineage>
</organism>
<dbReference type="Proteomes" id="UP001600888">
    <property type="component" value="Unassembled WGS sequence"/>
</dbReference>
<dbReference type="EMBL" id="JBAWTH010000220">
    <property type="protein sequence ID" value="KAL2272717.1"/>
    <property type="molecule type" value="Genomic_DNA"/>
</dbReference>
<reference evidence="1 2" key="1">
    <citation type="submission" date="2024-03" db="EMBL/GenBank/DDBJ databases">
        <title>A high-quality draft genome sequence of Diaporthe vaccinii, a causative agent of upright dieback and viscid rot disease in cranberry plants.</title>
        <authorList>
            <person name="Sarrasin M."/>
            <person name="Lang B.F."/>
            <person name="Burger G."/>
        </authorList>
    </citation>
    <scope>NUCLEOTIDE SEQUENCE [LARGE SCALE GENOMIC DNA]</scope>
    <source>
        <strain evidence="1 2">IS7</strain>
    </source>
</reference>
<evidence type="ECO:0000313" key="2">
    <source>
        <dbReference type="Proteomes" id="UP001600888"/>
    </source>
</evidence>
<keyword evidence="2" id="KW-1185">Reference proteome</keyword>
<comment type="caution">
    <text evidence="1">The sequence shown here is derived from an EMBL/GenBank/DDBJ whole genome shotgun (WGS) entry which is preliminary data.</text>
</comment>
<name>A0ABR4DT30_9PEZI</name>
<evidence type="ECO:0000313" key="1">
    <source>
        <dbReference type="EMBL" id="KAL2272717.1"/>
    </source>
</evidence>
<sequence>MPVFKVRGGHPDDQFKLVLAFIDVVESDAEISFYVTRNTDESTYLDCLVNCRDLFHEFGIEKLGVLTAAVNEALTDAFDSMRCEAEHPGVHIVHKRNGVLRRSPTLEMGPGVPGMGWEDNGNYPDRFEKTLENLGRFFNMLYIWLFVQMCKAYRTMRDDHTSSICRKWNLPGDREQRLRFIDQLPVHAFLPETFPYGDVPYLHLPSKERLAFLGIFMTDDSYHRHTMRLQGMANLRVQQKLSNGNWDAFMTVAAVLSSRNATNADQPMTNEQMSAQVIEFAADADAEAKSIQSKIRDQFERMKKYKVLKLHKYRMHTQTILAHFDRKAFKYFQVLRG</sequence>
<protein>
    <submittedName>
        <fullName evidence="1">Uncharacterized protein</fullName>
    </submittedName>
</protein>
<accession>A0ABR4DT30</accession>
<gene>
    <name evidence="1" type="ORF">FJTKL_06229</name>
</gene>